<sequence>MASTPPASPSGAGVQRPMSAVYRSNRSSSRLSMSSKHGGSRASDEDAKTAVKVAVRVRPPLKPSDPGFDLIPQRFRGSTCEVTTPTTLAVESAQGKRLFVFDRVFGEDVNQEGVWDYLHESINSFVQGYNVSILAYGQSGSGKSYTMGTSGPAEQGDKELQGVVPRAANALFDKITGARNRMSSSGIRTPSRLSSHGLPTLQSLSKSQPADKNWQMKATYVEIYNEQLRDLLLPESVPQSERPTVSIREDTKGRIILTGLQQVAINSIDDLLNALNFGSSIRQTDSTAVNAKSSRSHAVFSLNLVQRRSNSAQTSIRDKRMSLPVDAMPSNEGWITVDSKLHFVDLAGSERLKNTGAQGERAKEGISINAGLASLGKVISQLSSRQAGSHVSYRDSRLTRLLQDSLGGNAITYMVACVTPAEFHLSETLNTVQYAQRARAIQSRPQIQQVHDDHDKQAVIDRLRAEISFLRDQIRLSDRSDRRTGIPQERTERQNEREMELQNQLLDVQENYTALSTRHAKLISEIAKARDTDDAETPMLKDAIGDSAMDRLKRSNSFAEAVEQVVLEYEKTIQSLEGSLSNTRSALSTNESSLLEKETTIAFMETMTQKLQARIQKAMDREANNEQYLRDLESKVNGITSGEEKSSVMITDLRKELARIRESESNAEDYISTLEERLAEAEQDHEIMQREIDRLEHVVERQRSIGKLDNLLYELDNIKQTESRTATDPTINGYTHAEQDNVHDRSASSSSTEEAANAQAPAPAPRKNDNVTKKPPVTSKKMEGRTDIPASPAQSKYMADKLESVTQELFDLRVEHESTVTDFDELTRKYQFALNTITQLQEAASEEQEASSHQRNLSATSSTTTTRPRPFLEDAGMHGQKEDGQPSSSRSLSSELSLVGESTDTTEIATSSIPEEGQEDPKEHAEKTKPEPFEAKAVAADLAQMSRDRSNSILEEVEALKRLNAEKEQNIIELTDAYEQLQQEHENSMEYMEDLKTEVQKANTLARPVTPTYHTIRRKSSHNVMAVDKANRSFASLRNLAIENFEGQPDIQQNFEMNLTAIMTELHNRSEQCQSLEAELGAVRKEMESKMQIISGLTRERSSLKSTSPVDISIVGSMRDQLVKSENTIRTLHESHATREKELNDQMDQLRAALASSEKATPPATAGVEQSSIPAVSLEKPVSDTDSATELRAEPETSRQQDQIAKLQEELAGWESKHQSAMESMNASEQQLLKTIAELEESMLFEEERKKHREVVDVLQKEMEAHRTAATEHTSKLSKLEEDYSTILAQVEEQSKSKDLTDKELQTHRDLVMNLQKQIEEHESAIELHKRGQDAMQESHKNQLKHLSETSKRAEEEANARLEKQFSEHQESVSSLKNELTKAHMEMADLLQGASGVLGRETDANQLHTHIQGLVDEHKTLAAQHQEASNQLKEAQEELQAAISNAVGLEGKISELTSINDETLKELERMSAKEKKSSRLVEELEEQLNSNYDQHQAANNRLSALQNERQVELQNANLAKADLQRELDEHRAKVVQLEALLSDSNRNTLISNRESLDPRDAASLGVMRSGSQSSVNLRKSASHTSLPSPPPAIPLPPLPNSTGTTAPPTRDGPPPPTPGAASNNNNPASTHAAPSPPASRHTSKDLAAAQLVEDQEARIRTIEKHLFAEKQLTATLEEALVDLETSSTKLKQESEGWRKRALEREDEVKGREKEQGRSRYSVQEVEQERDKRRQAEEARRALEERMRGLSEMQKSGKKKKSSLNCF</sequence>
<feature type="region of interest" description="Disordered" evidence="8">
    <location>
        <begin position="1560"/>
        <end position="1645"/>
    </location>
</feature>
<proteinExistence type="inferred from homology"/>
<feature type="compositionally biased region" description="Low complexity" evidence="8">
    <location>
        <begin position="23"/>
        <end position="35"/>
    </location>
</feature>
<feature type="compositionally biased region" description="Polar residues" evidence="8">
    <location>
        <begin position="724"/>
        <end position="733"/>
    </location>
</feature>
<gene>
    <name evidence="10" type="ORF">EV356DRAFT_439856</name>
</gene>
<feature type="compositionally biased region" description="Low complexity" evidence="8">
    <location>
        <begin position="747"/>
        <end position="761"/>
    </location>
</feature>
<feature type="compositionally biased region" description="Polar residues" evidence="8">
    <location>
        <begin position="200"/>
        <end position="210"/>
    </location>
</feature>
<evidence type="ECO:0000256" key="7">
    <source>
        <dbReference type="SAM" id="Coils"/>
    </source>
</evidence>
<evidence type="ECO:0000256" key="1">
    <source>
        <dbReference type="ARBA" id="ARBA00004496"/>
    </source>
</evidence>
<accession>A0A6A6HNA7</accession>
<dbReference type="PROSITE" id="PS50067">
    <property type="entry name" value="KINESIN_MOTOR_2"/>
    <property type="match status" value="1"/>
</dbReference>
<feature type="region of interest" description="Disordered" evidence="8">
    <location>
        <begin position="843"/>
        <end position="932"/>
    </location>
</feature>
<feature type="compositionally biased region" description="Polar residues" evidence="8">
    <location>
        <begin position="181"/>
        <end position="194"/>
    </location>
</feature>
<comment type="subcellular location">
    <subcellularLocation>
        <location evidence="1">Cytoplasm</location>
    </subcellularLocation>
</comment>
<feature type="region of interest" description="Disordered" evidence="8">
    <location>
        <begin position="1154"/>
        <end position="1204"/>
    </location>
</feature>
<evidence type="ECO:0000256" key="6">
    <source>
        <dbReference type="PROSITE-ProRule" id="PRU00283"/>
    </source>
</evidence>
<organism evidence="10 11">
    <name type="scientific">Viridothelium virens</name>
    <name type="common">Speckled blister lichen</name>
    <name type="synonym">Trypethelium virens</name>
    <dbReference type="NCBI Taxonomy" id="1048519"/>
    <lineage>
        <taxon>Eukaryota</taxon>
        <taxon>Fungi</taxon>
        <taxon>Dikarya</taxon>
        <taxon>Ascomycota</taxon>
        <taxon>Pezizomycotina</taxon>
        <taxon>Dothideomycetes</taxon>
        <taxon>Dothideomycetes incertae sedis</taxon>
        <taxon>Trypetheliales</taxon>
        <taxon>Trypetheliaceae</taxon>
        <taxon>Viridothelium</taxon>
    </lineage>
</organism>
<keyword evidence="2" id="KW-0963">Cytoplasm</keyword>
<feature type="coiled-coil region" evidence="7">
    <location>
        <begin position="664"/>
        <end position="698"/>
    </location>
</feature>
<dbReference type="SMART" id="SM00129">
    <property type="entry name" value="KISc"/>
    <property type="match status" value="1"/>
</dbReference>
<feature type="region of interest" description="Disordered" evidence="8">
    <location>
        <begin position="1"/>
        <end position="48"/>
    </location>
</feature>
<dbReference type="InterPro" id="IPR036961">
    <property type="entry name" value="Kinesin_motor_dom_sf"/>
</dbReference>
<dbReference type="Proteomes" id="UP000800092">
    <property type="component" value="Unassembled WGS sequence"/>
</dbReference>
<feature type="compositionally biased region" description="Polar residues" evidence="8">
    <location>
        <begin position="900"/>
        <end position="913"/>
    </location>
</feature>
<keyword evidence="5 7" id="KW-0175">Coiled coil</keyword>
<feature type="domain" description="Kinesin motor" evidence="9">
    <location>
        <begin position="50"/>
        <end position="441"/>
    </location>
</feature>
<feature type="region of interest" description="Disordered" evidence="8">
    <location>
        <begin position="1333"/>
        <end position="1360"/>
    </location>
</feature>
<dbReference type="GO" id="GO:0005875">
    <property type="term" value="C:microtubule associated complex"/>
    <property type="evidence" value="ECO:0007669"/>
    <property type="project" value="TreeGrafter"/>
</dbReference>
<feature type="compositionally biased region" description="Low complexity" evidence="8">
    <location>
        <begin position="1600"/>
        <end position="1609"/>
    </location>
</feature>
<feature type="compositionally biased region" description="Low complexity" evidence="8">
    <location>
        <begin position="887"/>
        <end position="898"/>
    </location>
</feature>
<dbReference type="GO" id="GO:0005524">
    <property type="term" value="F:ATP binding"/>
    <property type="evidence" value="ECO:0007669"/>
    <property type="project" value="UniProtKB-UniRule"/>
</dbReference>
<evidence type="ECO:0000313" key="11">
    <source>
        <dbReference type="Proteomes" id="UP000800092"/>
    </source>
</evidence>
<feature type="region of interest" description="Disordered" evidence="8">
    <location>
        <begin position="181"/>
        <end position="210"/>
    </location>
</feature>
<protein>
    <submittedName>
        <fullName evidence="10">Kinesin family protein-like protein</fullName>
    </submittedName>
</protein>
<evidence type="ECO:0000313" key="10">
    <source>
        <dbReference type="EMBL" id="KAF2239023.1"/>
    </source>
</evidence>
<dbReference type="Gene3D" id="1.10.287.1490">
    <property type="match status" value="1"/>
</dbReference>
<evidence type="ECO:0000256" key="5">
    <source>
        <dbReference type="ARBA" id="ARBA00023054"/>
    </source>
</evidence>
<dbReference type="OrthoDB" id="3176171at2759"/>
<dbReference type="GO" id="GO:0008017">
    <property type="term" value="F:microtubule binding"/>
    <property type="evidence" value="ECO:0007669"/>
    <property type="project" value="InterPro"/>
</dbReference>
<keyword evidence="6" id="KW-0505">Motor protein</keyword>
<dbReference type="InterPro" id="IPR027640">
    <property type="entry name" value="Kinesin-like_fam"/>
</dbReference>
<feature type="compositionally biased region" description="Basic and acidic residues" evidence="8">
    <location>
        <begin position="1189"/>
        <end position="1199"/>
    </location>
</feature>
<feature type="compositionally biased region" description="Polar residues" evidence="8">
    <location>
        <begin position="1569"/>
        <end position="1584"/>
    </location>
</feature>
<dbReference type="InterPro" id="IPR001752">
    <property type="entry name" value="Kinesin_motor_dom"/>
</dbReference>
<dbReference type="GO" id="GO:0051231">
    <property type="term" value="P:spindle elongation"/>
    <property type="evidence" value="ECO:0007669"/>
    <property type="project" value="TreeGrafter"/>
</dbReference>
<evidence type="ECO:0000256" key="8">
    <source>
        <dbReference type="SAM" id="MobiDB-lite"/>
    </source>
</evidence>
<feature type="compositionally biased region" description="Basic and acidic residues" evidence="8">
    <location>
        <begin position="919"/>
        <end position="932"/>
    </location>
</feature>
<feature type="region of interest" description="Disordered" evidence="8">
    <location>
        <begin position="724"/>
        <end position="796"/>
    </location>
</feature>
<evidence type="ECO:0000259" key="9">
    <source>
        <dbReference type="PROSITE" id="PS50067"/>
    </source>
</evidence>
<feature type="compositionally biased region" description="Basic and acidic residues" evidence="8">
    <location>
        <begin position="1726"/>
        <end position="1748"/>
    </location>
</feature>
<comment type="similarity">
    <text evidence="6">Belongs to the TRAFAC class myosin-kinesin ATPase superfamily. Kinesin family.</text>
</comment>
<evidence type="ECO:0000256" key="3">
    <source>
        <dbReference type="ARBA" id="ARBA00022741"/>
    </source>
</evidence>
<dbReference type="PROSITE" id="PS00411">
    <property type="entry name" value="KINESIN_MOTOR_1"/>
    <property type="match status" value="1"/>
</dbReference>
<evidence type="ECO:0000256" key="2">
    <source>
        <dbReference type="ARBA" id="ARBA00022490"/>
    </source>
</evidence>
<dbReference type="PANTHER" id="PTHR47969:SF15">
    <property type="entry name" value="CHROMOSOME-ASSOCIATED KINESIN KIF4A-RELATED"/>
    <property type="match status" value="1"/>
</dbReference>
<reference evidence="10" key="1">
    <citation type="journal article" date="2020" name="Stud. Mycol.">
        <title>101 Dothideomycetes genomes: a test case for predicting lifestyles and emergence of pathogens.</title>
        <authorList>
            <person name="Haridas S."/>
            <person name="Albert R."/>
            <person name="Binder M."/>
            <person name="Bloem J."/>
            <person name="Labutti K."/>
            <person name="Salamov A."/>
            <person name="Andreopoulos B."/>
            <person name="Baker S."/>
            <person name="Barry K."/>
            <person name="Bills G."/>
            <person name="Bluhm B."/>
            <person name="Cannon C."/>
            <person name="Castanera R."/>
            <person name="Culley D."/>
            <person name="Daum C."/>
            <person name="Ezra D."/>
            <person name="Gonzalez J."/>
            <person name="Henrissat B."/>
            <person name="Kuo A."/>
            <person name="Liang C."/>
            <person name="Lipzen A."/>
            <person name="Lutzoni F."/>
            <person name="Magnuson J."/>
            <person name="Mondo S."/>
            <person name="Nolan M."/>
            <person name="Ohm R."/>
            <person name="Pangilinan J."/>
            <person name="Park H.-J."/>
            <person name="Ramirez L."/>
            <person name="Alfaro M."/>
            <person name="Sun H."/>
            <person name="Tritt A."/>
            <person name="Yoshinaga Y."/>
            <person name="Zwiers L.-H."/>
            <person name="Turgeon B."/>
            <person name="Goodwin S."/>
            <person name="Spatafora J."/>
            <person name="Crous P."/>
            <person name="Grigoriev I."/>
        </authorList>
    </citation>
    <scope>NUCLEOTIDE SEQUENCE</scope>
    <source>
        <strain evidence="10">Tuck. ex Michener</strain>
    </source>
</reference>
<feature type="compositionally biased region" description="Low complexity" evidence="8">
    <location>
        <begin position="1619"/>
        <end position="1633"/>
    </location>
</feature>
<dbReference type="Pfam" id="PF00225">
    <property type="entry name" value="Kinesin"/>
    <property type="match status" value="1"/>
</dbReference>
<dbReference type="PRINTS" id="PR00380">
    <property type="entry name" value="KINESINHEAVY"/>
</dbReference>
<dbReference type="InterPro" id="IPR027417">
    <property type="entry name" value="P-loop_NTPase"/>
</dbReference>
<name>A0A6A6HNA7_VIRVR</name>
<keyword evidence="3 6" id="KW-0547">Nucleotide-binding</keyword>
<dbReference type="GO" id="GO:0007018">
    <property type="term" value="P:microtubule-based movement"/>
    <property type="evidence" value="ECO:0007669"/>
    <property type="project" value="InterPro"/>
</dbReference>
<feature type="compositionally biased region" description="Basic residues" evidence="8">
    <location>
        <begin position="1755"/>
        <end position="1766"/>
    </location>
</feature>
<feature type="coiled-coil region" evidence="7">
    <location>
        <begin position="1411"/>
        <end position="1547"/>
    </location>
</feature>
<feature type="compositionally biased region" description="Pro residues" evidence="8">
    <location>
        <begin position="1587"/>
        <end position="1599"/>
    </location>
</feature>
<feature type="binding site" evidence="6">
    <location>
        <begin position="137"/>
        <end position="144"/>
    </location>
    <ligand>
        <name>ATP</name>
        <dbReference type="ChEBI" id="CHEBI:30616"/>
    </ligand>
</feature>
<dbReference type="Gene3D" id="3.40.850.10">
    <property type="entry name" value="Kinesin motor domain"/>
    <property type="match status" value="1"/>
</dbReference>
<keyword evidence="11" id="KW-1185">Reference proteome</keyword>
<dbReference type="FunFam" id="3.40.850.10:FF:000125">
    <property type="entry name" value="Kinesin class 4 (Chromokinesin group)"/>
    <property type="match status" value="1"/>
</dbReference>
<dbReference type="SUPFAM" id="SSF52540">
    <property type="entry name" value="P-loop containing nucleoside triphosphate hydrolases"/>
    <property type="match status" value="1"/>
</dbReference>
<evidence type="ECO:0000256" key="4">
    <source>
        <dbReference type="ARBA" id="ARBA00022840"/>
    </source>
</evidence>
<feature type="coiled-coil region" evidence="7">
    <location>
        <begin position="950"/>
        <end position="998"/>
    </location>
</feature>
<feature type="compositionally biased region" description="Basic and acidic residues" evidence="8">
    <location>
        <begin position="1690"/>
        <end position="1717"/>
    </location>
</feature>
<feature type="region of interest" description="Disordered" evidence="8">
    <location>
        <begin position="1686"/>
        <end position="1766"/>
    </location>
</feature>
<dbReference type="GO" id="GO:0003777">
    <property type="term" value="F:microtubule motor activity"/>
    <property type="evidence" value="ECO:0007669"/>
    <property type="project" value="InterPro"/>
</dbReference>
<feature type="compositionally biased region" description="Basic and acidic residues" evidence="8">
    <location>
        <begin position="737"/>
        <end position="746"/>
    </location>
</feature>
<dbReference type="GO" id="GO:0005737">
    <property type="term" value="C:cytoplasm"/>
    <property type="evidence" value="ECO:0007669"/>
    <property type="project" value="UniProtKB-SubCell"/>
</dbReference>
<feature type="compositionally biased region" description="Basic and acidic residues" evidence="8">
    <location>
        <begin position="870"/>
        <end position="884"/>
    </location>
</feature>
<dbReference type="PANTHER" id="PTHR47969">
    <property type="entry name" value="CHROMOSOME-ASSOCIATED KINESIN KIF4A-RELATED"/>
    <property type="match status" value="1"/>
</dbReference>
<dbReference type="InterPro" id="IPR019821">
    <property type="entry name" value="Kinesin_motor_CS"/>
</dbReference>
<keyword evidence="4 6" id="KW-0067">ATP-binding</keyword>
<feature type="compositionally biased region" description="Low complexity" evidence="8">
    <location>
        <begin position="860"/>
        <end position="869"/>
    </location>
</feature>
<dbReference type="GO" id="GO:0007052">
    <property type="term" value="P:mitotic spindle organization"/>
    <property type="evidence" value="ECO:0007669"/>
    <property type="project" value="TreeGrafter"/>
</dbReference>
<dbReference type="EMBL" id="ML991774">
    <property type="protein sequence ID" value="KAF2239023.1"/>
    <property type="molecule type" value="Genomic_DNA"/>
</dbReference>